<dbReference type="GO" id="GO:0006897">
    <property type="term" value="P:endocytosis"/>
    <property type="evidence" value="ECO:0007669"/>
    <property type="project" value="EnsemblFungi"/>
</dbReference>
<dbReference type="GO" id="GO:0005885">
    <property type="term" value="C:Arp2/3 protein complex"/>
    <property type="evidence" value="ECO:0007669"/>
    <property type="project" value="UniProtKB-UniRule"/>
</dbReference>
<dbReference type="EMBL" id="KQ964666">
    <property type="protein sequence ID" value="KXN67035.1"/>
    <property type="molecule type" value="Genomic_DNA"/>
</dbReference>
<evidence type="ECO:0000313" key="7">
    <source>
        <dbReference type="EMBL" id="KXN67035.1"/>
    </source>
</evidence>
<evidence type="ECO:0000256" key="1">
    <source>
        <dbReference type="ARBA" id="ARBA00004245"/>
    </source>
</evidence>
<dbReference type="Proteomes" id="UP000070444">
    <property type="component" value="Unassembled WGS sequence"/>
</dbReference>
<protein>
    <recommendedName>
        <fullName evidence="6">Actin-related protein 2/3 complex subunit 3</fullName>
    </recommendedName>
</protein>
<name>A0A137NW17_CONC2</name>
<keyword evidence="5 6" id="KW-0206">Cytoskeleton</keyword>
<dbReference type="Pfam" id="PF04062">
    <property type="entry name" value="P21-Arc"/>
    <property type="match status" value="1"/>
</dbReference>
<reference evidence="7 8" key="1">
    <citation type="journal article" date="2015" name="Genome Biol. Evol.">
        <title>Phylogenomic analyses indicate that early fungi evolved digesting cell walls of algal ancestors of land plants.</title>
        <authorList>
            <person name="Chang Y."/>
            <person name="Wang S."/>
            <person name="Sekimoto S."/>
            <person name="Aerts A.L."/>
            <person name="Choi C."/>
            <person name="Clum A."/>
            <person name="LaButti K.M."/>
            <person name="Lindquist E.A."/>
            <person name="Yee Ngan C."/>
            <person name="Ohm R.A."/>
            <person name="Salamov A.A."/>
            <person name="Grigoriev I.V."/>
            <person name="Spatafora J.W."/>
            <person name="Berbee M.L."/>
        </authorList>
    </citation>
    <scope>NUCLEOTIDE SEQUENCE [LARGE SCALE GENOMIC DNA]</scope>
    <source>
        <strain evidence="7 8">NRRL 28638</strain>
    </source>
</reference>
<dbReference type="PIRSF" id="PIRSF016315">
    <property type="entry name" value="ARP2/3_P21-Arc"/>
    <property type="match status" value="1"/>
</dbReference>
<gene>
    <name evidence="7" type="ORF">CONCODRAFT_10972</name>
</gene>
<comment type="subunit">
    <text evidence="6">Component of the Arp2/3 complex.</text>
</comment>
<dbReference type="OMA" id="TPSKWWL"/>
<sequence>MPAYHSQYNEGDFNQLGNMSLLPLNTNVRGPAPPTDTSDIIDEAIELFRANCLFKNYEIKGGADRVLIYVTLFISEILTTLQTASNKSAGEATKILNNLALERFTIPGDPNFPLNSMYHPPENRNEADLLRQYVGQLRQETVLRMHKNLYPEGGALPSKWWMMFAKRKFMGKSL</sequence>
<evidence type="ECO:0000256" key="6">
    <source>
        <dbReference type="PIRNR" id="PIRNR016315"/>
    </source>
</evidence>
<comment type="similarity">
    <text evidence="2 6">Belongs to the ARPC3 family.</text>
</comment>
<evidence type="ECO:0000256" key="4">
    <source>
        <dbReference type="ARBA" id="ARBA00023203"/>
    </source>
</evidence>
<dbReference type="AlphaFoldDB" id="A0A137NW17"/>
<dbReference type="SUPFAM" id="SSF69060">
    <property type="entry name" value="Arp2/3 complex 21 kDa subunit ARPC3"/>
    <property type="match status" value="1"/>
</dbReference>
<dbReference type="GO" id="GO:0030833">
    <property type="term" value="P:regulation of actin filament polymerization"/>
    <property type="evidence" value="ECO:0007669"/>
    <property type="project" value="InterPro"/>
</dbReference>
<dbReference type="InterPro" id="IPR007204">
    <property type="entry name" value="ARPC3"/>
</dbReference>
<dbReference type="STRING" id="796925.A0A137NW17"/>
<evidence type="ECO:0000256" key="5">
    <source>
        <dbReference type="ARBA" id="ARBA00023212"/>
    </source>
</evidence>
<dbReference type="GO" id="GO:0051654">
    <property type="term" value="P:establishment of mitochondrion localization"/>
    <property type="evidence" value="ECO:0007669"/>
    <property type="project" value="EnsemblFungi"/>
</dbReference>
<keyword evidence="8" id="KW-1185">Reference proteome</keyword>
<dbReference type="GO" id="GO:0007163">
    <property type="term" value="P:establishment or maintenance of cell polarity"/>
    <property type="evidence" value="ECO:0007669"/>
    <property type="project" value="EnsemblFungi"/>
</dbReference>
<dbReference type="GO" id="GO:0044396">
    <property type="term" value="P:actin cortical patch organization"/>
    <property type="evidence" value="ECO:0007669"/>
    <property type="project" value="EnsemblFungi"/>
</dbReference>
<dbReference type="GO" id="GO:0005739">
    <property type="term" value="C:mitochondrion"/>
    <property type="evidence" value="ECO:0007669"/>
    <property type="project" value="EnsemblFungi"/>
</dbReference>
<dbReference type="InterPro" id="IPR036753">
    <property type="entry name" value="ARPC3_sf"/>
</dbReference>
<dbReference type="Gene3D" id="1.10.1760.10">
    <property type="entry name" value="Actin-related protein 2/3 complex subunit 3"/>
    <property type="match status" value="1"/>
</dbReference>
<comment type="function">
    <text evidence="6">Functions as component of the Arp2/3 complex which is involved in regulation of actin polymerization and together with an activating nucleation-promoting factor (NPF) mediates the formation of branched actin networks.</text>
</comment>
<dbReference type="OrthoDB" id="200404at2759"/>
<dbReference type="PANTHER" id="PTHR12391">
    <property type="entry name" value="ARP2/3 COMPLEX 21 KD SUBUNIT"/>
    <property type="match status" value="1"/>
</dbReference>
<comment type="subcellular location">
    <subcellularLocation>
        <location evidence="1 6">Cytoplasm</location>
        <location evidence="1 6">Cytoskeleton</location>
    </subcellularLocation>
</comment>
<dbReference type="GO" id="GO:0030479">
    <property type="term" value="C:actin cortical patch"/>
    <property type="evidence" value="ECO:0007669"/>
    <property type="project" value="EnsemblFungi"/>
</dbReference>
<keyword evidence="3 6" id="KW-0963">Cytoplasm</keyword>
<evidence type="ECO:0000256" key="2">
    <source>
        <dbReference type="ARBA" id="ARBA00010856"/>
    </source>
</evidence>
<evidence type="ECO:0000313" key="8">
    <source>
        <dbReference type="Proteomes" id="UP000070444"/>
    </source>
</evidence>
<accession>A0A137NW17</accession>
<dbReference type="GO" id="GO:0051015">
    <property type="term" value="F:actin filament binding"/>
    <property type="evidence" value="ECO:0007669"/>
    <property type="project" value="EnsemblFungi"/>
</dbReference>
<dbReference type="GO" id="GO:0034314">
    <property type="term" value="P:Arp2/3 complex-mediated actin nucleation"/>
    <property type="evidence" value="ECO:0007669"/>
    <property type="project" value="UniProtKB-UniRule"/>
</dbReference>
<organism evidence="7 8">
    <name type="scientific">Conidiobolus coronatus (strain ATCC 28846 / CBS 209.66 / NRRL 28638)</name>
    <name type="common">Delacroixia coronata</name>
    <dbReference type="NCBI Taxonomy" id="796925"/>
    <lineage>
        <taxon>Eukaryota</taxon>
        <taxon>Fungi</taxon>
        <taxon>Fungi incertae sedis</taxon>
        <taxon>Zoopagomycota</taxon>
        <taxon>Entomophthoromycotina</taxon>
        <taxon>Entomophthoromycetes</taxon>
        <taxon>Entomophthorales</taxon>
        <taxon>Ancylistaceae</taxon>
        <taxon>Conidiobolus</taxon>
    </lineage>
</organism>
<keyword evidence="4 6" id="KW-0009">Actin-binding</keyword>
<evidence type="ECO:0000256" key="3">
    <source>
        <dbReference type="ARBA" id="ARBA00022490"/>
    </source>
</evidence>
<proteinExistence type="inferred from homology"/>